<dbReference type="Proteomes" id="UP000006729">
    <property type="component" value="Chromosome 8"/>
</dbReference>
<gene>
    <name evidence="1" type="ORF">POPTR_008G224550</name>
</gene>
<evidence type="ECO:0000313" key="1">
    <source>
        <dbReference type="EMBL" id="RQO95117.1"/>
    </source>
</evidence>
<protein>
    <submittedName>
        <fullName evidence="1">Uncharacterized protein</fullName>
    </submittedName>
</protein>
<keyword evidence="2" id="KW-1185">Reference proteome</keyword>
<proteinExistence type="predicted"/>
<evidence type="ECO:0000313" key="2">
    <source>
        <dbReference type="Proteomes" id="UP000006729"/>
    </source>
</evidence>
<dbReference type="EMBL" id="CM009297">
    <property type="protein sequence ID" value="RQO95117.1"/>
    <property type="molecule type" value="Genomic_DNA"/>
</dbReference>
<sequence>MIVPVVSPRGLSLVPSRSFASALLLVPSRSFASALLLVPSRSFASSGAGTISLGCFHLLSWPWFARRDCCRVYAESHER</sequence>
<reference evidence="1 2" key="1">
    <citation type="journal article" date="2006" name="Science">
        <title>The genome of black cottonwood, Populus trichocarpa (Torr. &amp; Gray).</title>
        <authorList>
            <person name="Tuskan G.A."/>
            <person name="Difazio S."/>
            <person name="Jansson S."/>
            <person name="Bohlmann J."/>
            <person name="Grigoriev I."/>
            <person name="Hellsten U."/>
            <person name="Putnam N."/>
            <person name="Ralph S."/>
            <person name="Rombauts S."/>
            <person name="Salamov A."/>
            <person name="Schein J."/>
            <person name="Sterck L."/>
            <person name="Aerts A."/>
            <person name="Bhalerao R.R."/>
            <person name="Bhalerao R.P."/>
            <person name="Blaudez D."/>
            <person name="Boerjan W."/>
            <person name="Brun A."/>
            <person name="Brunner A."/>
            <person name="Busov V."/>
            <person name="Campbell M."/>
            <person name="Carlson J."/>
            <person name="Chalot M."/>
            <person name="Chapman J."/>
            <person name="Chen G.L."/>
            <person name="Cooper D."/>
            <person name="Coutinho P.M."/>
            <person name="Couturier J."/>
            <person name="Covert S."/>
            <person name="Cronk Q."/>
            <person name="Cunningham R."/>
            <person name="Davis J."/>
            <person name="Degroeve S."/>
            <person name="Dejardin A."/>
            <person name="Depamphilis C."/>
            <person name="Detter J."/>
            <person name="Dirks B."/>
            <person name="Dubchak I."/>
            <person name="Duplessis S."/>
            <person name="Ehlting J."/>
            <person name="Ellis B."/>
            <person name="Gendler K."/>
            <person name="Goodstein D."/>
            <person name="Gribskov M."/>
            <person name="Grimwood J."/>
            <person name="Groover A."/>
            <person name="Gunter L."/>
            <person name="Hamberger B."/>
            <person name="Heinze B."/>
            <person name="Helariutta Y."/>
            <person name="Henrissat B."/>
            <person name="Holligan D."/>
            <person name="Holt R."/>
            <person name="Huang W."/>
            <person name="Islam-Faridi N."/>
            <person name="Jones S."/>
            <person name="Jones-Rhoades M."/>
            <person name="Jorgensen R."/>
            <person name="Joshi C."/>
            <person name="Kangasjarvi J."/>
            <person name="Karlsson J."/>
            <person name="Kelleher C."/>
            <person name="Kirkpatrick R."/>
            <person name="Kirst M."/>
            <person name="Kohler A."/>
            <person name="Kalluri U."/>
            <person name="Larimer F."/>
            <person name="Leebens-Mack J."/>
            <person name="Leple J.C."/>
            <person name="Locascio P."/>
            <person name="Lou Y."/>
            <person name="Lucas S."/>
            <person name="Martin F."/>
            <person name="Montanini B."/>
            <person name="Napoli C."/>
            <person name="Nelson D.R."/>
            <person name="Nelson C."/>
            <person name="Nieminen K."/>
            <person name="Nilsson O."/>
            <person name="Pereda V."/>
            <person name="Peter G."/>
            <person name="Philippe R."/>
            <person name="Pilate G."/>
            <person name="Poliakov A."/>
            <person name="Razumovskaya J."/>
            <person name="Richardson P."/>
            <person name="Rinaldi C."/>
            <person name="Ritland K."/>
            <person name="Rouze P."/>
            <person name="Ryaboy D."/>
            <person name="Schmutz J."/>
            <person name="Schrader J."/>
            <person name="Segerman B."/>
            <person name="Shin H."/>
            <person name="Siddiqui A."/>
            <person name="Sterky F."/>
            <person name="Terry A."/>
            <person name="Tsai C.J."/>
            <person name="Uberbacher E."/>
            <person name="Unneberg P."/>
            <person name="Vahala J."/>
            <person name="Wall K."/>
            <person name="Wessler S."/>
            <person name="Yang G."/>
            <person name="Yin T."/>
            <person name="Douglas C."/>
            <person name="Marra M."/>
            <person name="Sandberg G."/>
            <person name="Van de Peer Y."/>
            <person name="Rokhsar D."/>
        </authorList>
    </citation>
    <scope>NUCLEOTIDE SEQUENCE [LARGE SCALE GENOMIC DNA]</scope>
    <source>
        <strain evidence="2">cv. Nisqually</strain>
    </source>
</reference>
<organism evidence="1 2">
    <name type="scientific">Populus trichocarpa</name>
    <name type="common">Western balsam poplar</name>
    <name type="synonym">Populus balsamifera subsp. trichocarpa</name>
    <dbReference type="NCBI Taxonomy" id="3694"/>
    <lineage>
        <taxon>Eukaryota</taxon>
        <taxon>Viridiplantae</taxon>
        <taxon>Streptophyta</taxon>
        <taxon>Embryophyta</taxon>
        <taxon>Tracheophyta</taxon>
        <taxon>Spermatophyta</taxon>
        <taxon>Magnoliopsida</taxon>
        <taxon>eudicotyledons</taxon>
        <taxon>Gunneridae</taxon>
        <taxon>Pentapetalae</taxon>
        <taxon>rosids</taxon>
        <taxon>fabids</taxon>
        <taxon>Malpighiales</taxon>
        <taxon>Salicaceae</taxon>
        <taxon>Saliceae</taxon>
        <taxon>Populus</taxon>
    </lineage>
</organism>
<dbReference type="InParanoid" id="A0A3N7FG59"/>
<dbReference type="AlphaFoldDB" id="A0A3N7FG59"/>
<accession>A0A3N7FG59</accession>
<name>A0A3N7FG59_POPTR</name>